<keyword evidence="2" id="KW-1185">Reference proteome</keyword>
<organism evidence="1 2">
    <name type="scientific">Aegilops tauschii subsp. strangulata</name>
    <name type="common">Goatgrass</name>
    <dbReference type="NCBI Taxonomy" id="200361"/>
    <lineage>
        <taxon>Eukaryota</taxon>
        <taxon>Viridiplantae</taxon>
        <taxon>Streptophyta</taxon>
        <taxon>Embryophyta</taxon>
        <taxon>Tracheophyta</taxon>
        <taxon>Spermatophyta</taxon>
        <taxon>Magnoliopsida</taxon>
        <taxon>Liliopsida</taxon>
        <taxon>Poales</taxon>
        <taxon>Poaceae</taxon>
        <taxon>BOP clade</taxon>
        <taxon>Pooideae</taxon>
        <taxon>Triticodae</taxon>
        <taxon>Triticeae</taxon>
        <taxon>Triticinae</taxon>
        <taxon>Aegilops</taxon>
    </lineage>
</organism>
<reference evidence="2" key="1">
    <citation type="journal article" date="2014" name="Science">
        <title>Ancient hybridizations among the ancestral genomes of bread wheat.</title>
        <authorList>
            <consortium name="International Wheat Genome Sequencing Consortium,"/>
            <person name="Marcussen T."/>
            <person name="Sandve S.R."/>
            <person name="Heier L."/>
            <person name="Spannagl M."/>
            <person name="Pfeifer M."/>
            <person name="Jakobsen K.S."/>
            <person name="Wulff B.B."/>
            <person name="Steuernagel B."/>
            <person name="Mayer K.F."/>
            <person name="Olsen O.A."/>
        </authorList>
    </citation>
    <scope>NUCLEOTIDE SEQUENCE [LARGE SCALE GENOMIC DNA]</scope>
    <source>
        <strain evidence="2">cv. AL8/78</strain>
    </source>
</reference>
<protein>
    <submittedName>
        <fullName evidence="1">Uncharacterized protein</fullName>
    </submittedName>
</protein>
<reference evidence="1" key="3">
    <citation type="journal article" date="2017" name="Nature">
        <title>Genome sequence of the progenitor of the wheat D genome Aegilops tauschii.</title>
        <authorList>
            <person name="Luo M.C."/>
            <person name="Gu Y.Q."/>
            <person name="Puiu D."/>
            <person name="Wang H."/>
            <person name="Twardziok S.O."/>
            <person name="Deal K.R."/>
            <person name="Huo N."/>
            <person name="Zhu T."/>
            <person name="Wang L."/>
            <person name="Wang Y."/>
            <person name="McGuire P.E."/>
            <person name="Liu S."/>
            <person name="Long H."/>
            <person name="Ramasamy R.K."/>
            <person name="Rodriguez J.C."/>
            <person name="Van S.L."/>
            <person name="Yuan L."/>
            <person name="Wang Z."/>
            <person name="Xia Z."/>
            <person name="Xiao L."/>
            <person name="Anderson O.D."/>
            <person name="Ouyang S."/>
            <person name="Liang Y."/>
            <person name="Zimin A.V."/>
            <person name="Pertea G."/>
            <person name="Qi P."/>
            <person name="Bennetzen J.L."/>
            <person name="Dai X."/>
            <person name="Dawson M.W."/>
            <person name="Muller H.G."/>
            <person name="Kugler K."/>
            <person name="Rivarola-Duarte L."/>
            <person name="Spannagl M."/>
            <person name="Mayer K.F.X."/>
            <person name="Lu F.H."/>
            <person name="Bevan M.W."/>
            <person name="Leroy P."/>
            <person name="Li P."/>
            <person name="You F.M."/>
            <person name="Sun Q."/>
            <person name="Liu Z."/>
            <person name="Lyons E."/>
            <person name="Wicker T."/>
            <person name="Salzberg S.L."/>
            <person name="Devos K.M."/>
            <person name="Dvorak J."/>
        </authorList>
    </citation>
    <scope>NUCLEOTIDE SEQUENCE [LARGE SCALE GENOMIC DNA]</scope>
    <source>
        <strain evidence="1">cv. AL8/78</strain>
    </source>
</reference>
<name>A0A453BF24_AEGTS</name>
<dbReference type="Proteomes" id="UP000015105">
    <property type="component" value="Chromosome 2D"/>
</dbReference>
<accession>A0A453BF24</accession>
<reference evidence="1" key="5">
    <citation type="journal article" date="2021" name="G3 (Bethesda)">
        <title>Aegilops tauschii genome assembly Aet v5.0 features greater sequence contiguity and improved annotation.</title>
        <authorList>
            <person name="Wang L."/>
            <person name="Zhu T."/>
            <person name="Rodriguez J.C."/>
            <person name="Deal K.R."/>
            <person name="Dubcovsky J."/>
            <person name="McGuire P.E."/>
            <person name="Lux T."/>
            <person name="Spannagl M."/>
            <person name="Mayer K.F.X."/>
            <person name="Baldrich P."/>
            <person name="Meyers B.C."/>
            <person name="Huo N."/>
            <person name="Gu Y.Q."/>
            <person name="Zhou H."/>
            <person name="Devos K.M."/>
            <person name="Bennetzen J.L."/>
            <person name="Unver T."/>
            <person name="Budak H."/>
            <person name="Gulick P.J."/>
            <person name="Galiba G."/>
            <person name="Kalapos B."/>
            <person name="Nelson D.R."/>
            <person name="Li P."/>
            <person name="You F.M."/>
            <person name="Luo M.C."/>
            <person name="Dvorak J."/>
        </authorList>
    </citation>
    <scope>NUCLEOTIDE SEQUENCE [LARGE SCALE GENOMIC DNA]</scope>
    <source>
        <strain evidence="1">cv. AL8/78</strain>
    </source>
</reference>
<sequence length="72" mass="7368">ILGLFGDASGLRVNFAKSSATLLQGDPKVTALMIAQLGCPVVELPITYLGIPLTARHPTAAQLQPLVDGAVG</sequence>
<dbReference type="EnsemblPlants" id="AET2Gv20482800.2">
    <property type="protein sequence ID" value="AET2Gv20482800.2"/>
    <property type="gene ID" value="AET2Gv20482800"/>
</dbReference>
<proteinExistence type="predicted"/>
<evidence type="ECO:0000313" key="2">
    <source>
        <dbReference type="Proteomes" id="UP000015105"/>
    </source>
</evidence>
<evidence type="ECO:0000313" key="1">
    <source>
        <dbReference type="EnsemblPlants" id="AET2Gv20482800.2"/>
    </source>
</evidence>
<reference evidence="1" key="4">
    <citation type="submission" date="2019-03" db="UniProtKB">
        <authorList>
            <consortium name="EnsemblPlants"/>
        </authorList>
    </citation>
    <scope>IDENTIFICATION</scope>
</reference>
<reference evidence="2" key="2">
    <citation type="journal article" date="2017" name="Nat. Plants">
        <title>The Aegilops tauschii genome reveals multiple impacts of transposons.</title>
        <authorList>
            <person name="Zhao G."/>
            <person name="Zou C."/>
            <person name="Li K."/>
            <person name="Wang K."/>
            <person name="Li T."/>
            <person name="Gao L."/>
            <person name="Zhang X."/>
            <person name="Wang H."/>
            <person name="Yang Z."/>
            <person name="Liu X."/>
            <person name="Jiang W."/>
            <person name="Mao L."/>
            <person name="Kong X."/>
            <person name="Jiao Y."/>
            <person name="Jia J."/>
        </authorList>
    </citation>
    <scope>NUCLEOTIDE SEQUENCE [LARGE SCALE GENOMIC DNA]</scope>
    <source>
        <strain evidence="2">cv. AL8/78</strain>
    </source>
</reference>
<dbReference type="AlphaFoldDB" id="A0A453BF24"/>
<dbReference type="Gramene" id="AET2Gv20482800.2">
    <property type="protein sequence ID" value="AET2Gv20482800.2"/>
    <property type="gene ID" value="AET2Gv20482800"/>
</dbReference>